<reference evidence="1 2" key="1">
    <citation type="submission" date="2019-03" db="EMBL/GenBank/DDBJ databases">
        <title>Comparative insights into the high quality Complete genome sequence of highly metal resistant Cupriavidus metallidurans strain BS1 isolated from a gold-copper mine.</title>
        <authorList>
            <person name="Mazhar H.S."/>
            <person name="Rensing C."/>
        </authorList>
    </citation>
    <scope>NUCLEOTIDE SEQUENCE [LARGE SCALE GENOMIC DNA]</scope>
    <source>
        <strain evidence="1 2">BS1</strain>
    </source>
</reference>
<name>A0A482ITB2_9BURK</name>
<accession>A0A482ITB2</accession>
<dbReference type="SUPFAM" id="SSF54427">
    <property type="entry name" value="NTF2-like"/>
    <property type="match status" value="1"/>
</dbReference>
<dbReference type="AlphaFoldDB" id="A0A482ITB2"/>
<evidence type="ECO:0000313" key="2">
    <source>
        <dbReference type="Proteomes" id="UP000253772"/>
    </source>
</evidence>
<sequence>MNDDLDRVLLARPDNGCSTCGMPVFADLNQHHTTMHFPGQSILFDLTSDRAKGETYCLAHHVTVDGEGRQVMIAALR</sequence>
<dbReference type="OrthoDB" id="1492465at2"/>
<evidence type="ECO:0000313" key="1">
    <source>
        <dbReference type="EMBL" id="QBP10060.1"/>
    </source>
</evidence>
<dbReference type="EMBL" id="CP037900">
    <property type="protein sequence ID" value="QBP10060.1"/>
    <property type="molecule type" value="Genomic_DNA"/>
</dbReference>
<organism evidence="1 2">
    <name type="scientific">Cupriavidus metallidurans</name>
    <dbReference type="NCBI Taxonomy" id="119219"/>
    <lineage>
        <taxon>Bacteria</taxon>
        <taxon>Pseudomonadati</taxon>
        <taxon>Pseudomonadota</taxon>
        <taxon>Betaproteobacteria</taxon>
        <taxon>Burkholderiales</taxon>
        <taxon>Burkholderiaceae</taxon>
        <taxon>Cupriavidus</taxon>
    </lineage>
</organism>
<protein>
    <submittedName>
        <fullName evidence="1">Uncharacterized protein</fullName>
    </submittedName>
</protein>
<dbReference type="Proteomes" id="UP000253772">
    <property type="component" value="Chromosome c1"/>
</dbReference>
<dbReference type="InterPro" id="IPR032710">
    <property type="entry name" value="NTF2-like_dom_sf"/>
</dbReference>
<proteinExistence type="predicted"/>
<gene>
    <name evidence="1" type="ORF">DDF84_009970</name>
</gene>